<evidence type="ECO:0000256" key="1">
    <source>
        <dbReference type="SAM" id="Coils"/>
    </source>
</evidence>
<organism evidence="4 5">
    <name type="scientific">Capillimicrobium parvum</name>
    <dbReference type="NCBI Taxonomy" id="2884022"/>
    <lineage>
        <taxon>Bacteria</taxon>
        <taxon>Bacillati</taxon>
        <taxon>Actinomycetota</taxon>
        <taxon>Thermoleophilia</taxon>
        <taxon>Solirubrobacterales</taxon>
        <taxon>Capillimicrobiaceae</taxon>
        <taxon>Capillimicrobium</taxon>
    </lineage>
</organism>
<dbReference type="InterPro" id="IPR013783">
    <property type="entry name" value="Ig-like_fold"/>
</dbReference>
<evidence type="ECO:0008006" key="6">
    <source>
        <dbReference type="Google" id="ProtNLM"/>
    </source>
</evidence>
<feature type="signal peptide" evidence="3">
    <location>
        <begin position="1"/>
        <end position="18"/>
    </location>
</feature>
<sequence>MSRLSLLLVPALAAIVLAGCGDSASGGDTAAETATAKTREAEAPSKPPVQLDVRSPDDGAEVRRDRITLKGKTESGADVLVEDTPADVAADGSWSQSRRLHLGSQDFQIAATMRGRTATYERVTVVRRRNAAELAALRQRREEARQRRIAAAQQAEADFKASATTVPYNQLEKNADGYRGTKVVYRGQIFQIQESSYGGGFMLLSVSDQGYGFWDDNIWVNYEGHISGAEEDVITVYGVITGSKSYETQIGGETYVPRMRARYVDE</sequence>
<accession>A0A9E6Y2V4</accession>
<evidence type="ECO:0000256" key="2">
    <source>
        <dbReference type="SAM" id="MobiDB-lite"/>
    </source>
</evidence>
<keyword evidence="3" id="KW-0732">Signal</keyword>
<keyword evidence="1" id="KW-0175">Coiled coil</keyword>
<evidence type="ECO:0000256" key="3">
    <source>
        <dbReference type="SAM" id="SignalP"/>
    </source>
</evidence>
<dbReference type="GO" id="GO:0005975">
    <property type="term" value="P:carbohydrate metabolic process"/>
    <property type="evidence" value="ECO:0007669"/>
    <property type="project" value="UniProtKB-ARBA"/>
</dbReference>
<dbReference type="Gene3D" id="2.60.40.10">
    <property type="entry name" value="Immunoglobulins"/>
    <property type="match status" value="1"/>
</dbReference>
<dbReference type="RefSeq" id="WP_259312519.1">
    <property type="nucleotide sequence ID" value="NZ_CP087164.1"/>
</dbReference>
<keyword evidence="5" id="KW-1185">Reference proteome</keyword>
<protein>
    <recommendedName>
        <fullName evidence="6">Lipoprotein</fullName>
    </recommendedName>
</protein>
<evidence type="ECO:0000313" key="4">
    <source>
        <dbReference type="EMBL" id="UGS38497.1"/>
    </source>
</evidence>
<feature type="coiled-coil region" evidence="1">
    <location>
        <begin position="127"/>
        <end position="154"/>
    </location>
</feature>
<proteinExistence type="predicted"/>
<dbReference type="Proteomes" id="UP001162834">
    <property type="component" value="Chromosome"/>
</dbReference>
<feature type="region of interest" description="Disordered" evidence="2">
    <location>
        <begin position="24"/>
        <end position="61"/>
    </location>
</feature>
<dbReference type="PROSITE" id="PS51257">
    <property type="entry name" value="PROKAR_LIPOPROTEIN"/>
    <property type="match status" value="1"/>
</dbReference>
<dbReference type="KEGG" id="sbae:DSM104329_04926"/>
<gene>
    <name evidence="4" type="ORF">DSM104329_04926</name>
</gene>
<reference evidence="4" key="1">
    <citation type="journal article" date="2022" name="Int. J. Syst. Evol. Microbiol.">
        <title>Pseudomonas aegrilactucae sp. nov. and Pseudomonas morbosilactucae sp. nov., pathogens causing bacterial rot of lettuce in Japan.</title>
        <authorList>
            <person name="Sawada H."/>
            <person name="Fujikawa T."/>
            <person name="Satou M."/>
        </authorList>
    </citation>
    <scope>NUCLEOTIDE SEQUENCE</scope>
    <source>
        <strain evidence="4">0166_1</strain>
    </source>
</reference>
<name>A0A9E6Y2V4_9ACTN</name>
<feature type="chain" id="PRO_5038716898" description="Lipoprotein" evidence="3">
    <location>
        <begin position="19"/>
        <end position="266"/>
    </location>
</feature>
<evidence type="ECO:0000313" key="5">
    <source>
        <dbReference type="Proteomes" id="UP001162834"/>
    </source>
</evidence>
<dbReference type="AlphaFoldDB" id="A0A9E6Y2V4"/>
<dbReference type="EMBL" id="CP087164">
    <property type="protein sequence ID" value="UGS38497.1"/>
    <property type="molecule type" value="Genomic_DNA"/>
</dbReference>